<keyword evidence="8 13" id="KW-0460">Magnesium</keyword>
<feature type="binding site" evidence="13">
    <location>
        <position position="210"/>
    </location>
    <ligand>
        <name>Ca(2+)</name>
        <dbReference type="ChEBI" id="CHEBI:29108"/>
    </ligand>
</feature>
<organism evidence="16 17">
    <name type="scientific">Tepidicaulis marinus</name>
    <dbReference type="NCBI Taxonomy" id="1333998"/>
    <lineage>
        <taxon>Bacteria</taxon>
        <taxon>Pseudomonadati</taxon>
        <taxon>Pseudomonadota</taxon>
        <taxon>Alphaproteobacteria</taxon>
        <taxon>Hyphomicrobiales</taxon>
        <taxon>Parvibaculaceae</taxon>
        <taxon>Tepidicaulis</taxon>
    </lineage>
</organism>
<dbReference type="GO" id="GO:0006559">
    <property type="term" value="P:L-phenylalanine catabolic process"/>
    <property type="evidence" value="ECO:0007669"/>
    <property type="project" value="UniProtKB-UniPathway"/>
</dbReference>
<keyword evidence="17" id="KW-1185">Reference proteome</keyword>
<protein>
    <recommendedName>
        <fullName evidence="4">fumarylacetoacetase</fullName>
        <ecNumber evidence="4">3.7.1.2</ecNumber>
    </recommendedName>
</protein>
<evidence type="ECO:0000259" key="14">
    <source>
        <dbReference type="Pfam" id="PF01557"/>
    </source>
</evidence>
<evidence type="ECO:0000256" key="5">
    <source>
        <dbReference type="ARBA" id="ARBA00022723"/>
    </source>
</evidence>
<dbReference type="EMBL" id="BBIO01000022">
    <property type="protein sequence ID" value="GAK46626.1"/>
    <property type="molecule type" value="Genomic_DNA"/>
</dbReference>
<evidence type="ECO:0000256" key="10">
    <source>
        <dbReference type="ARBA" id="ARBA00023232"/>
    </source>
</evidence>
<dbReference type="UniPathway" id="UPA00139">
    <property type="reaction ID" value="UER00341"/>
</dbReference>
<gene>
    <name evidence="16" type="ORF">M2A_3125</name>
</gene>
<feature type="binding site" evidence="13">
    <location>
        <position position="138"/>
    </location>
    <ligand>
        <name>Ca(2+)</name>
        <dbReference type="ChEBI" id="CHEBI:29108"/>
    </ligand>
</feature>
<dbReference type="PANTHER" id="PTHR43069:SF2">
    <property type="entry name" value="FUMARYLACETOACETASE"/>
    <property type="match status" value="1"/>
</dbReference>
<dbReference type="EC" id="3.7.1.2" evidence="4"/>
<feature type="binding site" evidence="13">
    <location>
        <position position="242"/>
    </location>
    <ligand>
        <name>Ca(2+)</name>
        <dbReference type="ChEBI" id="CHEBI:29108"/>
    </ligand>
</feature>
<feature type="binding site" evidence="12">
    <location>
        <position position="362"/>
    </location>
    <ligand>
        <name>substrate</name>
    </ligand>
</feature>
<keyword evidence="6" id="KW-0378">Hydrolase</keyword>
<dbReference type="Gene3D" id="3.90.850.10">
    <property type="entry name" value="Fumarylacetoacetase-like, C-terminal domain"/>
    <property type="match status" value="1"/>
</dbReference>
<dbReference type="Pfam" id="PF01557">
    <property type="entry name" value="FAA_hydrolase"/>
    <property type="match status" value="1"/>
</dbReference>
<comment type="cofactor">
    <cofactor evidence="2 13">
        <name>Mg(2+)</name>
        <dbReference type="ChEBI" id="CHEBI:18420"/>
    </cofactor>
</comment>
<feature type="binding site" evidence="13">
    <location>
        <position position="208"/>
    </location>
    <ligand>
        <name>Ca(2+)</name>
        <dbReference type="ChEBI" id="CHEBI:29108"/>
    </ligand>
</feature>
<dbReference type="STRING" id="1333998.M2A_3125"/>
<dbReference type="InterPro" id="IPR036462">
    <property type="entry name" value="Fumarylacetoacetase_N_sf"/>
</dbReference>
<feature type="domain" description="Fumarylacetoacetase N-terminal" evidence="15">
    <location>
        <begin position="31"/>
        <end position="130"/>
    </location>
</feature>
<comment type="pathway">
    <text evidence="3">Amino-acid degradation; L-phenylalanine degradation; acetoacetate and fumarate from L-phenylalanine: step 6/6.</text>
</comment>
<dbReference type="GO" id="GO:1902000">
    <property type="term" value="P:homogentisate catabolic process"/>
    <property type="evidence" value="ECO:0007669"/>
    <property type="project" value="TreeGrafter"/>
</dbReference>
<dbReference type="Gene3D" id="2.30.30.230">
    <property type="entry name" value="Fumarylacetoacetase, N-terminal domain"/>
    <property type="match status" value="1"/>
</dbReference>
<evidence type="ECO:0000256" key="7">
    <source>
        <dbReference type="ARBA" id="ARBA00022837"/>
    </source>
</evidence>
<dbReference type="GO" id="GO:0004334">
    <property type="term" value="F:fumarylacetoacetase activity"/>
    <property type="evidence" value="ECO:0007669"/>
    <property type="project" value="UniProtKB-EC"/>
</dbReference>
<evidence type="ECO:0000256" key="3">
    <source>
        <dbReference type="ARBA" id="ARBA00004782"/>
    </source>
</evidence>
<evidence type="ECO:0000256" key="4">
    <source>
        <dbReference type="ARBA" id="ARBA00012094"/>
    </source>
</evidence>
<dbReference type="RefSeq" id="WP_052379553.1">
    <property type="nucleotide sequence ID" value="NZ_BBIO01000022.1"/>
</dbReference>
<evidence type="ECO:0000256" key="12">
    <source>
        <dbReference type="PIRSR" id="PIRSR605959-2"/>
    </source>
</evidence>
<dbReference type="InterPro" id="IPR005959">
    <property type="entry name" value="Fumarylacetoacetase"/>
</dbReference>
<feature type="binding site" evidence="13">
    <location>
        <position position="242"/>
    </location>
    <ligand>
        <name>Mg(2+)</name>
        <dbReference type="ChEBI" id="CHEBI:18420"/>
    </ligand>
</feature>
<feature type="active site" description="Proton acceptor" evidence="11">
    <location>
        <position position="145"/>
    </location>
</feature>
<dbReference type="InterPro" id="IPR011234">
    <property type="entry name" value="Fumarylacetoacetase-like_C"/>
</dbReference>
<feature type="binding site" evidence="12">
    <location>
        <position position="140"/>
    </location>
    <ligand>
        <name>substrate</name>
    </ligand>
</feature>
<feature type="binding site" evidence="12">
    <location>
        <position position="154"/>
    </location>
    <ligand>
        <name>substrate</name>
    </ligand>
</feature>
<dbReference type="SUPFAM" id="SSF63433">
    <property type="entry name" value="Fumarylacetoacetate hydrolase, FAH, N-terminal domain"/>
    <property type="match status" value="1"/>
</dbReference>
<evidence type="ECO:0000256" key="8">
    <source>
        <dbReference type="ARBA" id="ARBA00022842"/>
    </source>
</evidence>
<reference evidence="16 17" key="1">
    <citation type="submission" date="2014-07" db="EMBL/GenBank/DDBJ databases">
        <title>Tepidicaulis marinum gen. nov., sp. nov., a novel marine bacterium denitrifying nitrate to nitrous oxide strictly under microaerobic conditions.</title>
        <authorList>
            <person name="Takeuchi M."/>
            <person name="Yamagishi T."/>
            <person name="Kamagata Y."/>
            <person name="Oshima K."/>
            <person name="Hattori M."/>
            <person name="Katayama T."/>
            <person name="Hanada S."/>
            <person name="Tamaki H."/>
            <person name="Marumo K."/>
            <person name="Maeda H."/>
            <person name="Nedachi M."/>
            <person name="Iwasaki W."/>
            <person name="Suwa Y."/>
            <person name="Sakata S."/>
        </authorList>
    </citation>
    <scope>NUCLEOTIDE SEQUENCE [LARGE SCALE GENOMIC DNA]</scope>
    <source>
        <strain evidence="16 17">MA2</strain>
    </source>
</reference>
<evidence type="ECO:0000256" key="9">
    <source>
        <dbReference type="ARBA" id="ARBA00022878"/>
    </source>
</evidence>
<dbReference type="InterPro" id="IPR015377">
    <property type="entry name" value="Fumarylacetoacetase_N"/>
</dbReference>
<feature type="domain" description="Fumarylacetoacetase-like C-terminal" evidence="14">
    <location>
        <begin position="142"/>
        <end position="367"/>
    </location>
</feature>
<feature type="non-terminal residue" evidence="16">
    <location>
        <position position="377"/>
    </location>
</feature>
<evidence type="ECO:0000256" key="11">
    <source>
        <dbReference type="PIRSR" id="PIRSR605959-1"/>
    </source>
</evidence>
<evidence type="ECO:0000313" key="17">
    <source>
        <dbReference type="Proteomes" id="UP000028702"/>
    </source>
</evidence>
<dbReference type="PANTHER" id="PTHR43069">
    <property type="entry name" value="FUMARYLACETOACETASE"/>
    <property type="match status" value="1"/>
</dbReference>
<keyword evidence="10" id="KW-0585">Phenylalanine catabolism</keyword>
<dbReference type="GO" id="GO:0006572">
    <property type="term" value="P:L-tyrosine catabolic process"/>
    <property type="evidence" value="ECO:0007669"/>
    <property type="project" value="UniProtKB-KW"/>
</dbReference>
<evidence type="ECO:0000256" key="1">
    <source>
        <dbReference type="ARBA" id="ARBA00001913"/>
    </source>
</evidence>
<feature type="binding site" evidence="13">
    <location>
        <position position="262"/>
    </location>
    <ligand>
        <name>Mg(2+)</name>
        <dbReference type="ChEBI" id="CHEBI:18420"/>
    </ligand>
</feature>
<comment type="caution">
    <text evidence="16">The sequence shown here is derived from an EMBL/GenBank/DDBJ whole genome shotgun (WGS) entry which is preliminary data.</text>
</comment>
<keyword evidence="5 13" id="KW-0479">Metal-binding</keyword>
<dbReference type="Pfam" id="PF09298">
    <property type="entry name" value="FAA_hydrolase_N"/>
    <property type="match status" value="1"/>
</dbReference>
<dbReference type="eggNOG" id="COG0179">
    <property type="taxonomic scope" value="Bacteria"/>
</dbReference>
<sequence length="377" mass="40534">MAGPQGSTTPETCLRAGSFVPGADGSGFSLANLPYGVAAAKEGGTHLVVAIGERALDLHALAGTGLLDELKLDPAIWQDTSLNGLLSYGPQEHAALRARLQFLLSRENEEARAPLEAALLKQESLQLLCPLAPGDFIDFYSSYHHAARSMKAIRPDAELHPNWTQMPVGYHSRTGTICASGEQIIRPHGQSFAKGAPRFAPSRALDFEAEIGFVMCGQTGQGTRIAAQDFPEHVFGLVLLNDWSARDFQGWESTPLGPFLAKSFATQVGAWVVPLAALGLSRRRNRSQEEALSYLRHDEAFSYEIDMEVALRSAAMRECGAEAQTIARMDFAEMYWDGAQQLAHLTANGASTRPGDLYGSGTVSGPNEDGCGCLLEA</sequence>
<keyword evidence="9" id="KW-0828">Tyrosine catabolism</keyword>
<feature type="binding site" evidence="13">
    <location>
        <position position="266"/>
    </location>
    <ligand>
        <name>Mg(2+)</name>
        <dbReference type="ChEBI" id="CHEBI:18420"/>
    </ligand>
</feature>
<evidence type="ECO:0000259" key="15">
    <source>
        <dbReference type="Pfam" id="PF09298"/>
    </source>
</evidence>
<keyword evidence="7 13" id="KW-0106">Calcium</keyword>
<dbReference type="Proteomes" id="UP000028702">
    <property type="component" value="Unassembled WGS sequence"/>
</dbReference>
<comment type="cofactor">
    <cofactor evidence="1 13">
        <name>Ca(2+)</name>
        <dbReference type="ChEBI" id="CHEBI:29108"/>
    </cofactor>
</comment>
<evidence type="ECO:0000256" key="6">
    <source>
        <dbReference type="ARBA" id="ARBA00022801"/>
    </source>
</evidence>
<name>A0A081BF08_9HYPH</name>
<dbReference type="SUPFAM" id="SSF56529">
    <property type="entry name" value="FAH"/>
    <property type="match status" value="1"/>
</dbReference>
<dbReference type="AlphaFoldDB" id="A0A081BF08"/>
<dbReference type="GO" id="GO:0046872">
    <property type="term" value="F:metal ion binding"/>
    <property type="evidence" value="ECO:0007669"/>
    <property type="project" value="UniProtKB-KW"/>
</dbReference>
<dbReference type="InterPro" id="IPR036663">
    <property type="entry name" value="Fumarylacetoacetase_C_sf"/>
</dbReference>
<proteinExistence type="predicted"/>
<feature type="binding site" evidence="12">
    <location>
        <position position="249"/>
    </location>
    <ligand>
        <name>substrate</name>
    </ligand>
</feature>
<evidence type="ECO:0000256" key="13">
    <source>
        <dbReference type="PIRSR" id="PIRSR605959-3"/>
    </source>
</evidence>
<evidence type="ECO:0000313" key="16">
    <source>
        <dbReference type="EMBL" id="GAK46626.1"/>
    </source>
</evidence>
<accession>A0A081BF08</accession>
<evidence type="ECO:0000256" key="2">
    <source>
        <dbReference type="ARBA" id="ARBA00001946"/>
    </source>
</evidence>